<name>A0A6A4RMT8_SCOMX</name>
<reference evidence="2 3" key="1">
    <citation type="submission" date="2019-06" db="EMBL/GenBank/DDBJ databases">
        <title>Draft genomes of female and male turbot (Scophthalmus maximus).</title>
        <authorList>
            <person name="Xu H."/>
            <person name="Xu X.-W."/>
            <person name="Shao C."/>
            <person name="Chen S."/>
        </authorList>
    </citation>
    <scope>NUCLEOTIDE SEQUENCE [LARGE SCALE GENOMIC DNA]</scope>
    <source>
        <strain evidence="2">Ysfricsl-2016a</strain>
        <tissue evidence="2">Blood</tissue>
    </source>
</reference>
<feature type="compositionally biased region" description="Basic and acidic residues" evidence="1">
    <location>
        <begin position="13"/>
        <end position="24"/>
    </location>
</feature>
<dbReference type="AlphaFoldDB" id="A0A6A4RMT8"/>
<feature type="region of interest" description="Disordered" evidence="1">
    <location>
        <begin position="1"/>
        <end position="24"/>
    </location>
</feature>
<protein>
    <submittedName>
        <fullName evidence="2">Uncharacterized protein</fullName>
    </submittedName>
</protein>
<evidence type="ECO:0000313" key="2">
    <source>
        <dbReference type="EMBL" id="KAF0023173.1"/>
    </source>
</evidence>
<dbReference type="EMBL" id="VEVO01000022">
    <property type="protein sequence ID" value="KAF0023173.1"/>
    <property type="molecule type" value="Genomic_DNA"/>
</dbReference>
<accession>A0A6A4RMT8</accession>
<evidence type="ECO:0000313" key="3">
    <source>
        <dbReference type="Proteomes" id="UP000438429"/>
    </source>
</evidence>
<gene>
    <name evidence="2" type="ORF">F2P81_023803</name>
</gene>
<sequence length="142" mass="15713">MKAQTKVRTSPRRNLDVPPKESDLQPRLDRSAGCILMAVKQNPCLQVMNECHVSYLLTTSSKPRAPKWRGIHQLPTLRDDVISERQLPGGLLLTADMDQNHGDGKVACNTAEEEKNNTASTTRGCEKSCACLKSLFSVDVHL</sequence>
<organism evidence="2 3">
    <name type="scientific">Scophthalmus maximus</name>
    <name type="common">Turbot</name>
    <name type="synonym">Psetta maxima</name>
    <dbReference type="NCBI Taxonomy" id="52904"/>
    <lineage>
        <taxon>Eukaryota</taxon>
        <taxon>Metazoa</taxon>
        <taxon>Chordata</taxon>
        <taxon>Craniata</taxon>
        <taxon>Vertebrata</taxon>
        <taxon>Euteleostomi</taxon>
        <taxon>Actinopterygii</taxon>
        <taxon>Neopterygii</taxon>
        <taxon>Teleostei</taxon>
        <taxon>Neoteleostei</taxon>
        <taxon>Acanthomorphata</taxon>
        <taxon>Carangaria</taxon>
        <taxon>Pleuronectiformes</taxon>
        <taxon>Pleuronectoidei</taxon>
        <taxon>Scophthalmidae</taxon>
        <taxon>Scophthalmus</taxon>
    </lineage>
</organism>
<proteinExistence type="predicted"/>
<evidence type="ECO:0000256" key="1">
    <source>
        <dbReference type="SAM" id="MobiDB-lite"/>
    </source>
</evidence>
<dbReference type="Proteomes" id="UP000438429">
    <property type="component" value="Unassembled WGS sequence"/>
</dbReference>
<comment type="caution">
    <text evidence="2">The sequence shown here is derived from an EMBL/GenBank/DDBJ whole genome shotgun (WGS) entry which is preliminary data.</text>
</comment>